<evidence type="ECO:0000256" key="1">
    <source>
        <dbReference type="SAM" id="MobiDB-lite"/>
    </source>
</evidence>
<evidence type="ECO:0000313" key="5">
    <source>
        <dbReference type="Proteomes" id="UP000319852"/>
    </source>
</evidence>
<organism evidence="4 5">
    <name type="scientific">Adhaeretor mobilis</name>
    <dbReference type="NCBI Taxonomy" id="1930276"/>
    <lineage>
        <taxon>Bacteria</taxon>
        <taxon>Pseudomonadati</taxon>
        <taxon>Planctomycetota</taxon>
        <taxon>Planctomycetia</taxon>
        <taxon>Pirellulales</taxon>
        <taxon>Lacipirellulaceae</taxon>
        <taxon>Adhaeretor</taxon>
    </lineage>
</organism>
<dbReference type="KEGG" id="amob:HG15A2_44160"/>
<sequence>MKPHPNNTEPAAWPAWLASVVVHGLLLCAVIALASPPEQRGIADTPDREAGIVLKSTSDDTVMFEEEGDVEAVEESAPAQTPIQTPAVRSTATAGKSVAETNPAEPLSPPLAGIGSLTSDDAPLGNANTMAAESGSGGVGRAVGKIGRTKVKLFGVEGEGTRFVYVLDRSDSMNGTPMVALKRQLIASLNSLESVHQFHLIFFNHKTRIWRGDGIQNGRTAFATDANLRSVARFIEGMTADGGTYRWEALQKALALRPDVVFFLTDADNPMPGADVLKAVTRAGRQGTAIQTIEFGIGRESRRDNFLKHLAKETGGGYDYVDVRRLE</sequence>
<dbReference type="InterPro" id="IPR002035">
    <property type="entry name" value="VWF_A"/>
</dbReference>
<evidence type="ECO:0000259" key="3">
    <source>
        <dbReference type="PROSITE" id="PS50234"/>
    </source>
</evidence>
<dbReference type="PANTHER" id="PTHR45737">
    <property type="entry name" value="VON WILLEBRAND FACTOR A DOMAIN-CONTAINING PROTEIN 5A"/>
    <property type="match status" value="1"/>
</dbReference>
<dbReference type="EMBL" id="CP036263">
    <property type="protein sequence ID" value="QDT01074.1"/>
    <property type="molecule type" value="Genomic_DNA"/>
</dbReference>
<dbReference type="RefSeq" id="WP_145063004.1">
    <property type="nucleotide sequence ID" value="NZ_CP036263.1"/>
</dbReference>
<feature type="domain" description="VWFA" evidence="3">
    <location>
        <begin position="162"/>
        <end position="327"/>
    </location>
</feature>
<keyword evidence="2" id="KW-0472">Membrane</keyword>
<dbReference type="OrthoDB" id="272806at2"/>
<evidence type="ECO:0000313" key="4">
    <source>
        <dbReference type="EMBL" id="QDT01074.1"/>
    </source>
</evidence>
<accession>A0A517N1Q9</accession>
<dbReference type="AlphaFoldDB" id="A0A517N1Q9"/>
<protein>
    <recommendedName>
        <fullName evidence="3">VWFA domain-containing protein</fullName>
    </recommendedName>
</protein>
<gene>
    <name evidence="4" type="ORF">HG15A2_44160</name>
</gene>
<dbReference type="Pfam" id="PF13768">
    <property type="entry name" value="VWA_3"/>
    <property type="match status" value="1"/>
</dbReference>
<feature type="compositionally biased region" description="Polar residues" evidence="1">
    <location>
        <begin position="78"/>
        <end position="94"/>
    </location>
</feature>
<dbReference type="Proteomes" id="UP000319852">
    <property type="component" value="Chromosome"/>
</dbReference>
<keyword evidence="5" id="KW-1185">Reference proteome</keyword>
<dbReference type="PROSITE" id="PS50234">
    <property type="entry name" value="VWFA"/>
    <property type="match status" value="1"/>
</dbReference>
<feature type="region of interest" description="Disordered" evidence="1">
    <location>
        <begin position="72"/>
        <end position="109"/>
    </location>
</feature>
<keyword evidence="2" id="KW-0812">Transmembrane</keyword>
<name>A0A517N1Q9_9BACT</name>
<keyword evidence="2" id="KW-1133">Transmembrane helix</keyword>
<dbReference type="SUPFAM" id="SSF53300">
    <property type="entry name" value="vWA-like"/>
    <property type="match status" value="1"/>
</dbReference>
<proteinExistence type="predicted"/>
<dbReference type="PANTHER" id="PTHR45737:SF6">
    <property type="entry name" value="VON WILLEBRAND FACTOR A DOMAIN-CONTAINING PROTEIN 5A"/>
    <property type="match status" value="1"/>
</dbReference>
<reference evidence="4 5" key="1">
    <citation type="submission" date="2019-02" db="EMBL/GenBank/DDBJ databases">
        <title>Deep-cultivation of Planctomycetes and their phenomic and genomic characterization uncovers novel biology.</title>
        <authorList>
            <person name="Wiegand S."/>
            <person name="Jogler M."/>
            <person name="Boedeker C."/>
            <person name="Pinto D."/>
            <person name="Vollmers J."/>
            <person name="Rivas-Marin E."/>
            <person name="Kohn T."/>
            <person name="Peeters S.H."/>
            <person name="Heuer A."/>
            <person name="Rast P."/>
            <person name="Oberbeckmann S."/>
            <person name="Bunk B."/>
            <person name="Jeske O."/>
            <person name="Meyerdierks A."/>
            <person name="Storesund J.E."/>
            <person name="Kallscheuer N."/>
            <person name="Luecker S."/>
            <person name="Lage O.M."/>
            <person name="Pohl T."/>
            <person name="Merkel B.J."/>
            <person name="Hornburger P."/>
            <person name="Mueller R.-W."/>
            <person name="Bruemmer F."/>
            <person name="Labrenz M."/>
            <person name="Spormann A.M."/>
            <person name="Op den Camp H."/>
            <person name="Overmann J."/>
            <person name="Amann R."/>
            <person name="Jetten M.S.M."/>
            <person name="Mascher T."/>
            <person name="Medema M.H."/>
            <person name="Devos D.P."/>
            <person name="Kaster A.-K."/>
            <person name="Ovreas L."/>
            <person name="Rohde M."/>
            <person name="Galperin M.Y."/>
            <person name="Jogler C."/>
        </authorList>
    </citation>
    <scope>NUCLEOTIDE SEQUENCE [LARGE SCALE GENOMIC DNA]</scope>
    <source>
        <strain evidence="4 5">HG15A2</strain>
    </source>
</reference>
<feature type="transmembrane region" description="Helical" evidence="2">
    <location>
        <begin position="12"/>
        <end position="34"/>
    </location>
</feature>
<evidence type="ECO:0000256" key="2">
    <source>
        <dbReference type="SAM" id="Phobius"/>
    </source>
</evidence>
<dbReference type="Gene3D" id="3.40.50.410">
    <property type="entry name" value="von Willebrand factor, type A domain"/>
    <property type="match status" value="1"/>
</dbReference>
<dbReference type="InterPro" id="IPR036465">
    <property type="entry name" value="vWFA_dom_sf"/>
</dbReference>